<organism evidence="2 3">
    <name type="scientific">Xylaria multiplex</name>
    <dbReference type="NCBI Taxonomy" id="323545"/>
    <lineage>
        <taxon>Eukaryota</taxon>
        <taxon>Fungi</taxon>
        <taxon>Dikarya</taxon>
        <taxon>Ascomycota</taxon>
        <taxon>Pezizomycotina</taxon>
        <taxon>Sordariomycetes</taxon>
        <taxon>Xylariomycetidae</taxon>
        <taxon>Xylariales</taxon>
        <taxon>Xylariaceae</taxon>
        <taxon>Xylaria</taxon>
    </lineage>
</organism>
<dbReference type="Proteomes" id="UP000481858">
    <property type="component" value="Unassembled WGS sequence"/>
</dbReference>
<keyword evidence="3" id="KW-1185">Reference proteome</keyword>
<accession>A0A7C8N034</accession>
<evidence type="ECO:0000313" key="2">
    <source>
        <dbReference type="EMBL" id="KAF2963277.1"/>
    </source>
</evidence>
<dbReference type="InParanoid" id="A0A7C8N034"/>
<protein>
    <submittedName>
        <fullName evidence="2">Uncharacterized protein</fullName>
    </submittedName>
</protein>
<feature type="region of interest" description="Disordered" evidence="1">
    <location>
        <begin position="102"/>
        <end position="140"/>
    </location>
</feature>
<reference evidence="2 3" key="1">
    <citation type="submission" date="2019-12" db="EMBL/GenBank/DDBJ databases">
        <title>Draft genome sequence of the ascomycete Xylaria multiplex DSM 110363.</title>
        <authorList>
            <person name="Buettner E."/>
            <person name="Kellner H."/>
        </authorList>
    </citation>
    <scope>NUCLEOTIDE SEQUENCE [LARGE SCALE GENOMIC DNA]</scope>
    <source>
        <strain evidence="2 3">DSM 110363</strain>
    </source>
</reference>
<sequence>MPPKRTNDEGVGAPAKRHRPEVPFSSVGVGEAASDEQSGETDPPGGPVGLLSFFAEFADGVKTIRELLGQAGAQDDGSVELACEKMREMVRLARRFHDALRSSREAATLAAGQDPAGNGRPGDDDENQQTNAHLGRYDNL</sequence>
<gene>
    <name evidence="2" type="ORF">GQX73_g10300</name>
</gene>
<dbReference type="EMBL" id="WUBL01000218">
    <property type="protein sequence ID" value="KAF2963277.1"/>
    <property type="molecule type" value="Genomic_DNA"/>
</dbReference>
<evidence type="ECO:0000256" key="1">
    <source>
        <dbReference type="SAM" id="MobiDB-lite"/>
    </source>
</evidence>
<proteinExistence type="predicted"/>
<comment type="caution">
    <text evidence="2">The sequence shown here is derived from an EMBL/GenBank/DDBJ whole genome shotgun (WGS) entry which is preliminary data.</text>
</comment>
<name>A0A7C8N034_9PEZI</name>
<feature type="region of interest" description="Disordered" evidence="1">
    <location>
        <begin position="1"/>
        <end position="50"/>
    </location>
</feature>
<dbReference type="AlphaFoldDB" id="A0A7C8N034"/>
<evidence type="ECO:0000313" key="3">
    <source>
        <dbReference type="Proteomes" id="UP000481858"/>
    </source>
</evidence>